<dbReference type="Pfam" id="PF02826">
    <property type="entry name" value="2-Hacid_dh_C"/>
    <property type="match status" value="1"/>
</dbReference>
<evidence type="ECO:0008006" key="9">
    <source>
        <dbReference type="Google" id="ProtNLM"/>
    </source>
</evidence>
<dbReference type="InterPro" id="IPR036291">
    <property type="entry name" value="NAD(P)-bd_dom_sf"/>
</dbReference>
<feature type="domain" description="D-isomer specific 2-hydroxyacid dehydrogenase catalytic" evidence="5">
    <location>
        <begin position="50"/>
        <end position="289"/>
    </location>
</feature>
<evidence type="ECO:0000256" key="2">
    <source>
        <dbReference type="ARBA" id="ARBA00023002"/>
    </source>
</evidence>
<dbReference type="InterPro" id="IPR006139">
    <property type="entry name" value="D-isomer_2_OHA_DH_cat_dom"/>
</dbReference>
<dbReference type="GO" id="GO:0016616">
    <property type="term" value="F:oxidoreductase activity, acting on the CH-OH group of donors, NAD or NADP as acceptor"/>
    <property type="evidence" value="ECO:0007669"/>
    <property type="project" value="InterPro"/>
</dbReference>
<dbReference type="PANTHER" id="PTHR43761">
    <property type="entry name" value="D-ISOMER SPECIFIC 2-HYDROXYACID DEHYDROGENASE FAMILY PROTEIN (AFU_ORTHOLOGUE AFUA_1G13630)"/>
    <property type="match status" value="1"/>
</dbReference>
<feature type="domain" description="D-isomer specific 2-hydroxyacid dehydrogenase NAD-binding" evidence="6">
    <location>
        <begin position="124"/>
        <end position="247"/>
    </location>
</feature>
<dbReference type="AlphaFoldDB" id="A0A1W2M1L8"/>
<comment type="similarity">
    <text evidence="1 4">Belongs to the D-isomer specific 2-hydroxyacid dehydrogenase family.</text>
</comment>
<keyword evidence="3" id="KW-0520">NAD</keyword>
<reference evidence="7 8" key="1">
    <citation type="submission" date="2016-12" db="EMBL/GenBank/DDBJ databases">
        <title>Amycolatopsis keratiniphila subsp. keratiniphila genome sequencing and assembly.</title>
        <authorList>
            <person name="Mayilraj S."/>
            <person name="Kaur N."/>
        </authorList>
    </citation>
    <scope>NUCLEOTIDE SEQUENCE [LARGE SCALE GENOMIC DNA]</scope>
    <source>
        <strain evidence="7 8">DSM 44409</strain>
    </source>
</reference>
<name>A0A1W2M1L8_9PSEU</name>
<dbReference type="Pfam" id="PF00389">
    <property type="entry name" value="2-Hacid_dh"/>
    <property type="match status" value="1"/>
</dbReference>
<dbReference type="InterPro" id="IPR006140">
    <property type="entry name" value="D-isomer_DH_NAD-bd"/>
</dbReference>
<dbReference type="SUPFAM" id="SSF51735">
    <property type="entry name" value="NAD(P)-binding Rossmann-fold domains"/>
    <property type="match status" value="1"/>
</dbReference>
<gene>
    <name evidence="7" type="ORF">AVR91_0206420</name>
</gene>
<proteinExistence type="inferred from homology"/>
<dbReference type="Proteomes" id="UP000076660">
    <property type="component" value="Unassembled WGS sequence"/>
</dbReference>
<evidence type="ECO:0000256" key="3">
    <source>
        <dbReference type="ARBA" id="ARBA00023027"/>
    </source>
</evidence>
<evidence type="ECO:0000256" key="4">
    <source>
        <dbReference type="RuleBase" id="RU003719"/>
    </source>
</evidence>
<comment type="caution">
    <text evidence="7">The sequence shown here is derived from an EMBL/GenBank/DDBJ whole genome shotgun (WGS) entry which is preliminary data.</text>
</comment>
<dbReference type="Gene3D" id="3.40.50.720">
    <property type="entry name" value="NAD(P)-binding Rossmann-like Domain"/>
    <property type="match status" value="2"/>
</dbReference>
<organism evidence="7 8">
    <name type="scientific">Amycolatopsis keratiniphila subsp. keratiniphila</name>
    <dbReference type="NCBI Taxonomy" id="227715"/>
    <lineage>
        <taxon>Bacteria</taxon>
        <taxon>Bacillati</taxon>
        <taxon>Actinomycetota</taxon>
        <taxon>Actinomycetes</taxon>
        <taxon>Pseudonocardiales</taxon>
        <taxon>Pseudonocardiaceae</taxon>
        <taxon>Amycolatopsis</taxon>
        <taxon>Amycolatopsis japonica group</taxon>
    </lineage>
</organism>
<evidence type="ECO:0000313" key="8">
    <source>
        <dbReference type="Proteomes" id="UP000076660"/>
    </source>
</evidence>
<protein>
    <recommendedName>
        <fullName evidence="9">D-3-phosphoglycerate dehydrogenase</fullName>
    </recommendedName>
</protein>
<dbReference type="GO" id="GO:0051287">
    <property type="term" value="F:NAD binding"/>
    <property type="evidence" value="ECO:0007669"/>
    <property type="project" value="InterPro"/>
</dbReference>
<dbReference type="InterPro" id="IPR050418">
    <property type="entry name" value="D-iso_2-hydroxyacid_DH_PdxB"/>
</dbReference>
<dbReference type="RefSeq" id="WP_063274859.1">
    <property type="nucleotide sequence ID" value="NZ_LQMT02000007.1"/>
</dbReference>
<dbReference type="EMBL" id="LQMT02000007">
    <property type="protein sequence ID" value="ONF73732.1"/>
    <property type="molecule type" value="Genomic_DNA"/>
</dbReference>
<evidence type="ECO:0000259" key="5">
    <source>
        <dbReference type="Pfam" id="PF00389"/>
    </source>
</evidence>
<dbReference type="PANTHER" id="PTHR43761:SF1">
    <property type="entry name" value="D-ISOMER SPECIFIC 2-HYDROXYACID DEHYDROGENASE CATALYTIC DOMAIN-CONTAINING PROTEIN-RELATED"/>
    <property type="match status" value="1"/>
</dbReference>
<evidence type="ECO:0000259" key="6">
    <source>
        <dbReference type="Pfam" id="PF02826"/>
    </source>
</evidence>
<accession>A0A1W2M1L8</accession>
<dbReference type="SUPFAM" id="SSF52283">
    <property type="entry name" value="Formate/glycerate dehydrogenase catalytic domain-like"/>
    <property type="match status" value="1"/>
</dbReference>
<sequence length="297" mass="31766">MTATFSQISVLPGVWPTSGLLERLCAVSERPPLVLPEWPSENSADRRAFVGTDAILAGWKDELGADRLAQLPALRYIGLRATSTDRVDLDYATGHGVTVSPIQGYGDIGTMEFVAEQLLRHARRGDPARGELSGRRLGVIGYGPVGQGVGRIATALGMDVLFHTPTHRLAAAGGPRWAPLRTVLATSDYLTFHSPAYRHVVGLDELKSVPSEAVVVLTTLGLPMAEADLIEWQRGRTGKVVLDLCAGHGLSAAAKQVPGVELHELYAARTAESVRRAEAGLLANLVACLNPSERESR</sequence>
<evidence type="ECO:0000256" key="1">
    <source>
        <dbReference type="ARBA" id="ARBA00005854"/>
    </source>
</evidence>
<dbReference type="OrthoDB" id="9793626at2"/>
<keyword evidence="2 4" id="KW-0560">Oxidoreductase</keyword>
<evidence type="ECO:0000313" key="7">
    <source>
        <dbReference type="EMBL" id="ONF73732.1"/>
    </source>
</evidence>